<proteinExistence type="predicted"/>
<evidence type="ECO:0000313" key="2">
    <source>
        <dbReference type="Proteomes" id="UP001210925"/>
    </source>
</evidence>
<dbReference type="AlphaFoldDB" id="A0AAD5XZX8"/>
<gene>
    <name evidence="1" type="ORF">HK103_004496</name>
</gene>
<feature type="non-terminal residue" evidence="1">
    <location>
        <position position="83"/>
    </location>
</feature>
<evidence type="ECO:0000313" key="1">
    <source>
        <dbReference type="EMBL" id="KAJ3249715.1"/>
    </source>
</evidence>
<keyword evidence="2" id="KW-1185">Reference proteome</keyword>
<dbReference type="Proteomes" id="UP001210925">
    <property type="component" value="Unassembled WGS sequence"/>
</dbReference>
<dbReference type="EMBL" id="JADGKB010000372">
    <property type="protein sequence ID" value="KAJ3249715.1"/>
    <property type="molecule type" value="Genomic_DNA"/>
</dbReference>
<reference evidence="1" key="1">
    <citation type="submission" date="2020-05" db="EMBL/GenBank/DDBJ databases">
        <title>Phylogenomic resolution of chytrid fungi.</title>
        <authorList>
            <person name="Stajich J.E."/>
            <person name="Amses K."/>
            <person name="Simmons R."/>
            <person name="Seto K."/>
            <person name="Myers J."/>
            <person name="Bonds A."/>
            <person name="Quandt C.A."/>
            <person name="Barry K."/>
            <person name="Liu P."/>
            <person name="Grigoriev I."/>
            <person name="Longcore J.E."/>
            <person name="James T.Y."/>
        </authorList>
    </citation>
    <scope>NUCLEOTIDE SEQUENCE</scope>
    <source>
        <strain evidence="1">PLAUS21</strain>
    </source>
</reference>
<sequence>MIEWDDENAFAAVEFMLSNDFPIDETAYCNAMKTEGTRILDLLYRYSPKLTVNVFKEAVLSDELEKVVWCVEHNCPFDESVYD</sequence>
<protein>
    <submittedName>
        <fullName evidence="1">Uncharacterized protein</fullName>
    </submittedName>
</protein>
<accession>A0AAD5XZX8</accession>
<organism evidence="1 2">
    <name type="scientific">Boothiomyces macroporosus</name>
    <dbReference type="NCBI Taxonomy" id="261099"/>
    <lineage>
        <taxon>Eukaryota</taxon>
        <taxon>Fungi</taxon>
        <taxon>Fungi incertae sedis</taxon>
        <taxon>Chytridiomycota</taxon>
        <taxon>Chytridiomycota incertae sedis</taxon>
        <taxon>Chytridiomycetes</taxon>
        <taxon>Rhizophydiales</taxon>
        <taxon>Terramycetaceae</taxon>
        <taxon>Boothiomyces</taxon>
    </lineage>
</organism>
<name>A0AAD5XZX8_9FUNG</name>
<comment type="caution">
    <text evidence="1">The sequence shown here is derived from an EMBL/GenBank/DDBJ whole genome shotgun (WGS) entry which is preliminary data.</text>
</comment>